<name>A0A7V3NUE3_UNCW3</name>
<sequence>MAKIDDVMQEFLNNVDEVLMSMIVNLDDAIPITGHTTDESIDVTVPLAFLTEVARKAMSATENAGLGACEDVLLTTSDHFIIIRIIPNSNYVHIVVLTRKGNWGVTKILMGKFAPKFREALP</sequence>
<proteinExistence type="predicted"/>
<accession>A0A7V3NUE3</accession>
<comment type="caution">
    <text evidence="1">The sequence shown here is derived from an EMBL/GenBank/DDBJ whole genome shotgun (WGS) entry which is preliminary data.</text>
</comment>
<dbReference type="EMBL" id="DTGD01000228">
    <property type="protein sequence ID" value="HGB36445.1"/>
    <property type="molecule type" value="Genomic_DNA"/>
</dbReference>
<dbReference type="Gene3D" id="3.30.450.30">
    <property type="entry name" value="Dynein light chain 2a, cytoplasmic"/>
    <property type="match status" value="1"/>
</dbReference>
<organism evidence="1">
    <name type="scientific">candidate division WOR-3 bacterium</name>
    <dbReference type="NCBI Taxonomy" id="2052148"/>
    <lineage>
        <taxon>Bacteria</taxon>
        <taxon>Bacteria division WOR-3</taxon>
    </lineage>
</organism>
<gene>
    <name evidence="1" type="ORF">ENV38_06045</name>
</gene>
<dbReference type="AlphaFoldDB" id="A0A7V3NUE3"/>
<protein>
    <recommendedName>
        <fullName evidence="2">Roadblock/LAMTOR2 domain-containing protein</fullName>
    </recommendedName>
</protein>
<evidence type="ECO:0008006" key="2">
    <source>
        <dbReference type="Google" id="ProtNLM"/>
    </source>
</evidence>
<reference evidence="1" key="1">
    <citation type="journal article" date="2020" name="mSystems">
        <title>Genome- and Community-Level Interaction Insights into Carbon Utilization and Element Cycling Functions of Hydrothermarchaeota in Hydrothermal Sediment.</title>
        <authorList>
            <person name="Zhou Z."/>
            <person name="Liu Y."/>
            <person name="Xu W."/>
            <person name="Pan J."/>
            <person name="Luo Z.H."/>
            <person name="Li M."/>
        </authorList>
    </citation>
    <scope>NUCLEOTIDE SEQUENCE [LARGE SCALE GENOMIC DNA]</scope>
    <source>
        <strain evidence="1">SpSt-754</strain>
    </source>
</reference>
<dbReference type="SUPFAM" id="SSF103196">
    <property type="entry name" value="Roadblock/LC7 domain"/>
    <property type="match status" value="1"/>
</dbReference>
<evidence type="ECO:0000313" key="1">
    <source>
        <dbReference type="EMBL" id="HGB36445.1"/>
    </source>
</evidence>